<dbReference type="EMBL" id="MRYD01000371">
    <property type="protein sequence ID" value="OSZ55976.1"/>
    <property type="molecule type" value="Genomic_DNA"/>
</dbReference>
<evidence type="ECO:0000256" key="2">
    <source>
        <dbReference type="SAM" id="Phobius"/>
    </source>
</evidence>
<feature type="region of interest" description="Disordered" evidence="1">
    <location>
        <begin position="1"/>
        <end position="26"/>
    </location>
</feature>
<organism evidence="3 4">
    <name type="scientific">Streptomyces pharetrae CZA14</name>
    <dbReference type="NCBI Taxonomy" id="1144883"/>
    <lineage>
        <taxon>Bacteria</taxon>
        <taxon>Bacillati</taxon>
        <taxon>Actinomycetota</taxon>
        <taxon>Actinomycetes</taxon>
        <taxon>Kitasatosporales</taxon>
        <taxon>Streptomycetaceae</taxon>
        <taxon>Streptomyces</taxon>
    </lineage>
</organism>
<keyword evidence="4" id="KW-1185">Reference proteome</keyword>
<evidence type="ECO:0000313" key="3">
    <source>
        <dbReference type="EMBL" id="OSZ55976.1"/>
    </source>
</evidence>
<keyword evidence="2" id="KW-0472">Membrane</keyword>
<protein>
    <submittedName>
        <fullName evidence="3">Uncharacterized protein</fullName>
    </submittedName>
</protein>
<feature type="transmembrane region" description="Helical" evidence="2">
    <location>
        <begin position="27"/>
        <end position="43"/>
    </location>
</feature>
<gene>
    <name evidence="3" type="ORF">OQI_35550</name>
</gene>
<name>A0ABX3Y804_9ACTN</name>
<proteinExistence type="predicted"/>
<dbReference type="RefSeq" id="WP_086173262.1">
    <property type="nucleotide sequence ID" value="NZ_MRYD01000371.1"/>
</dbReference>
<dbReference type="Proteomes" id="UP000194266">
    <property type="component" value="Unassembled WGS sequence"/>
</dbReference>
<sequence>MAESGPGGAETKDARAASAGPSLSNNTWPVLFIGLGLMLLRFLGEHTWAYWTAAVIGALGVLAAAVEIVATVRALIAGRQPLVAIWVISLLAGGSALLLRRLVEG</sequence>
<feature type="transmembrane region" description="Helical" evidence="2">
    <location>
        <begin position="82"/>
        <end position="99"/>
    </location>
</feature>
<accession>A0ABX3Y804</accession>
<evidence type="ECO:0000313" key="4">
    <source>
        <dbReference type="Proteomes" id="UP000194266"/>
    </source>
</evidence>
<keyword evidence="2" id="KW-1133">Transmembrane helix</keyword>
<keyword evidence="2" id="KW-0812">Transmembrane</keyword>
<feature type="transmembrane region" description="Helical" evidence="2">
    <location>
        <begin position="50"/>
        <end position="76"/>
    </location>
</feature>
<comment type="caution">
    <text evidence="3">The sequence shown here is derived from an EMBL/GenBank/DDBJ whole genome shotgun (WGS) entry which is preliminary data.</text>
</comment>
<evidence type="ECO:0000256" key="1">
    <source>
        <dbReference type="SAM" id="MobiDB-lite"/>
    </source>
</evidence>
<reference evidence="3 4" key="1">
    <citation type="submission" date="2016-12" db="EMBL/GenBank/DDBJ databases">
        <title>Genome Mining:The Detection of Biosynthetic Gene Clusters to Aid in the Expression of Curamycin A produced by Streptomyces sp. strain CZA14.</title>
        <authorList>
            <person name="Durrell K.A."/>
            <person name="Kirby B.M."/>
            <person name="Khan W."/>
            <person name="Mthethwa T."/>
            <person name="Le Roes-Hill M."/>
        </authorList>
    </citation>
    <scope>NUCLEOTIDE SEQUENCE [LARGE SCALE GENOMIC DNA]</scope>
    <source>
        <strain evidence="3 4">CZA14</strain>
    </source>
</reference>